<dbReference type="EMBL" id="CM022213">
    <property type="protein sequence ID" value="KAF6993514.1"/>
    <property type="molecule type" value="Genomic_DNA"/>
</dbReference>
<gene>
    <name evidence="2" type="ORF">CFC21_010394</name>
</gene>
<sequence>NIGESEDEPGWAPLRDAYMLGSKLKDSDKAQDSDVAKPSEVPLDNFFDDE</sequence>
<dbReference type="Proteomes" id="UP000815260">
    <property type="component" value="Chromosome 1D"/>
</dbReference>
<reference evidence="2" key="1">
    <citation type="journal article" date="2017" name="Gigascience">
        <title>The first near-complete assembly of the hexaploid bread wheat genome, Triticum aestivum.</title>
        <authorList>
            <person name="Zimin A.V."/>
            <person name="Puiu D."/>
            <person name="Hall R."/>
            <person name="Kingan S."/>
            <person name="Clavijo B.J."/>
            <person name="Salzberg S.L."/>
        </authorList>
    </citation>
    <scope>NUCLEOTIDE SEQUENCE</scope>
    <source>
        <tissue evidence="2">Leaf</tissue>
    </source>
</reference>
<dbReference type="OrthoDB" id="20949at2759"/>
<comment type="caution">
    <text evidence="2">The sequence shown here is derived from an EMBL/GenBank/DDBJ whole genome shotgun (WGS) entry which is preliminary data.</text>
</comment>
<organism evidence="2">
    <name type="scientific">Triticum aestivum</name>
    <name type="common">Wheat</name>
    <dbReference type="NCBI Taxonomy" id="4565"/>
    <lineage>
        <taxon>Eukaryota</taxon>
        <taxon>Viridiplantae</taxon>
        <taxon>Streptophyta</taxon>
        <taxon>Embryophyta</taxon>
        <taxon>Tracheophyta</taxon>
        <taxon>Spermatophyta</taxon>
        <taxon>Magnoliopsida</taxon>
        <taxon>Liliopsida</taxon>
        <taxon>Poales</taxon>
        <taxon>Poaceae</taxon>
        <taxon>BOP clade</taxon>
        <taxon>Pooideae</taxon>
        <taxon>Triticodae</taxon>
        <taxon>Triticeae</taxon>
        <taxon>Triticinae</taxon>
        <taxon>Triticum</taxon>
    </lineage>
</organism>
<feature type="region of interest" description="Disordered" evidence="1">
    <location>
        <begin position="24"/>
        <end position="50"/>
    </location>
</feature>
<feature type="non-terminal residue" evidence="2">
    <location>
        <position position="1"/>
    </location>
</feature>
<proteinExistence type="predicted"/>
<reference evidence="2" key="2">
    <citation type="submission" date="2020-03" db="EMBL/GenBank/DDBJ databases">
        <title>The second near-complete assembly of the hexaploid bread wheat (Triticum aestivum) genome.</title>
        <authorList>
            <person name="Zimin A.V."/>
            <person name="Puiu D."/>
            <person name="Shumante A."/>
            <person name="Alonge M."/>
            <person name="Salzberg S.L."/>
        </authorList>
    </citation>
    <scope>NUCLEOTIDE SEQUENCE</scope>
    <source>
        <tissue evidence="2">Leaf</tissue>
    </source>
</reference>
<feature type="compositionally biased region" description="Basic and acidic residues" evidence="1">
    <location>
        <begin position="24"/>
        <end position="37"/>
    </location>
</feature>
<evidence type="ECO:0000256" key="1">
    <source>
        <dbReference type="SAM" id="MobiDB-lite"/>
    </source>
</evidence>
<evidence type="ECO:0000313" key="2">
    <source>
        <dbReference type="EMBL" id="KAF6993514.1"/>
    </source>
</evidence>
<dbReference type="AlphaFoldDB" id="A0A9R1IUW9"/>
<name>A0A9R1IUW9_WHEAT</name>
<accession>A0A9R1IUW9</accession>
<protein>
    <submittedName>
        <fullName evidence="2">Uncharacterized protein</fullName>
    </submittedName>
</protein>